<keyword evidence="21" id="KW-1185">Reference proteome</keyword>
<evidence type="ECO:0000313" key="20">
    <source>
        <dbReference type="EMBL" id="KAK7249119.1"/>
    </source>
</evidence>
<dbReference type="Proteomes" id="UP001363151">
    <property type="component" value="Unassembled WGS sequence"/>
</dbReference>
<dbReference type="PANTHER" id="PTHR45703:SF22">
    <property type="entry name" value="DYNEIN CYTOPLASMIC 2 HEAVY CHAIN 1"/>
    <property type="match status" value="1"/>
</dbReference>
<evidence type="ECO:0000256" key="9">
    <source>
        <dbReference type="ARBA" id="ARBA00023054"/>
    </source>
</evidence>
<evidence type="ECO:0000256" key="11">
    <source>
        <dbReference type="ARBA" id="ARBA00023175"/>
    </source>
</evidence>
<keyword evidence="5" id="KW-0493">Microtubule</keyword>
<dbReference type="InterPro" id="IPR054354">
    <property type="entry name" value="DYNC2H1-like_lid"/>
</dbReference>
<evidence type="ECO:0000259" key="17">
    <source>
        <dbReference type="Pfam" id="PF12780"/>
    </source>
</evidence>
<evidence type="ECO:0000259" key="15">
    <source>
        <dbReference type="Pfam" id="PF08393"/>
    </source>
</evidence>
<keyword evidence="9" id="KW-0175">Coiled coil</keyword>
<evidence type="ECO:0000256" key="5">
    <source>
        <dbReference type="ARBA" id="ARBA00022701"/>
    </source>
</evidence>
<dbReference type="Gene3D" id="3.40.50.300">
    <property type="entry name" value="P-loop containing nucleotide triphosphate hydrolases"/>
    <property type="match status" value="3"/>
</dbReference>
<feature type="domain" description="ATPase dynein-related AAA" evidence="14">
    <location>
        <begin position="605"/>
        <end position="709"/>
    </location>
</feature>
<evidence type="ECO:0000256" key="12">
    <source>
        <dbReference type="ARBA" id="ARBA00023212"/>
    </source>
</evidence>
<feature type="domain" description="Dynein heavy chain hydrolytic ATP-binding dynein motor region" evidence="16">
    <location>
        <begin position="287"/>
        <end position="598"/>
    </location>
</feature>
<evidence type="ECO:0000259" key="19">
    <source>
        <dbReference type="Pfam" id="PF22597"/>
    </source>
</evidence>
<dbReference type="Gene3D" id="1.20.140.100">
    <property type="entry name" value="Dynein heavy chain, N-terminal domain 2"/>
    <property type="match status" value="1"/>
</dbReference>
<keyword evidence="8" id="KW-0243">Dynein</keyword>
<evidence type="ECO:0000256" key="10">
    <source>
        <dbReference type="ARBA" id="ARBA00023069"/>
    </source>
</evidence>
<organism evidence="20 21">
    <name type="scientific">Aureococcus anophagefferens</name>
    <name type="common">Harmful bloom alga</name>
    <dbReference type="NCBI Taxonomy" id="44056"/>
    <lineage>
        <taxon>Eukaryota</taxon>
        <taxon>Sar</taxon>
        <taxon>Stramenopiles</taxon>
        <taxon>Ochrophyta</taxon>
        <taxon>Pelagophyceae</taxon>
        <taxon>Pelagomonadales</taxon>
        <taxon>Pelagomonadaceae</taxon>
        <taxon>Aureococcus</taxon>
    </lineage>
</organism>
<keyword evidence="4" id="KW-0963">Cytoplasm</keyword>
<evidence type="ECO:0000256" key="4">
    <source>
        <dbReference type="ARBA" id="ARBA00022490"/>
    </source>
</evidence>
<feature type="domain" description="Dynein 2 heavy chain 1 cytoplasmic ATPase lid" evidence="19">
    <location>
        <begin position="1069"/>
        <end position="1140"/>
    </location>
</feature>
<keyword evidence="11" id="KW-0505">Motor protein</keyword>
<dbReference type="InterPro" id="IPR042222">
    <property type="entry name" value="Dynein_2_N"/>
</dbReference>
<dbReference type="InterPro" id="IPR049400">
    <property type="entry name" value="DYNC2H1_AAA_dom"/>
</dbReference>
<evidence type="ECO:0000256" key="3">
    <source>
        <dbReference type="ARBA" id="ARBA00008887"/>
    </source>
</evidence>
<name>A0ABR1G850_AURAN</name>
<keyword evidence="12" id="KW-0206">Cytoskeleton</keyword>
<evidence type="ECO:0000259" key="14">
    <source>
        <dbReference type="Pfam" id="PF07728"/>
    </source>
</evidence>
<dbReference type="Pfam" id="PF22597">
    <property type="entry name" value="DYN_lid"/>
    <property type="match status" value="1"/>
</dbReference>
<reference evidence="20 21" key="1">
    <citation type="submission" date="2024-03" db="EMBL/GenBank/DDBJ databases">
        <title>Aureococcus anophagefferens CCMP1851 and Kratosvirus quantuckense: Draft genome of a second virus-susceptible host strain in the model system.</title>
        <authorList>
            <person name="Chase E."/>
            <person name="Truchon A.R."/>
            <person name="Schepens W."/>
            <person name="Wilhelm S.W."/>
        </authorList>
    </citation>
    <scope>NUCLEOTIDE SEQUENCE [LARGE SCALE GENOMIC DNA]</scope>
    <source>
        <strain evidence="20 21">CCMP1851</strain>
    </source>
</reference>
<dbReference type="Pfam" id="PF12775">
    <property type="entry name" value="AAA_7"/>
    <property type="match status" value="1"/>
</dbReference>
<dbReference type="InterPro" id="IPR035699">
    <property type="entry name" value="AAA_6"/>
</dbReference>
<dbReference type="Pfam" id="PF07728">
    <property type="entry name" value="AAA_5"/>
    <property type="match status" value="1"/>
</dbReference>
<keyword evidence="13" id="KW-0966">Cell projection</keyword>
<evidence type="ECO:0000313" key="21">
    <source>
        <dbReference type="Proteomes" id="UP001363151"/>
    </source>
</evidence>
<protein>
    <submittedName>
        <fullName evidence="20">Dynein light chain binding protein</fullName>
    </submittedName>
</protein>
<dbReference type="Gene3D" id="1.10.8.710">
    <property type="match status" value="1"/>
</dbReference>
<dbReference type="InterPro" id="IPR026983">
    <property type="entry name" value="DHC"/>
</dbReference>
<evidence type="ECO:0000259" key="16">
    <source>
        <dbReference type="Pfam" id="PF12774"/>
    </source>
</evidence>
<feature type="domain" description="Cytoplasmic dynein 2 heavy chain 1 AAA+ ATPase" evidence="18">
    <location>
        <begin position="720"/>
        <end position="815"/>
    </location>
</feature>
<evidence type="ECO:0000256" key="1">
    <source>
        <dbReference type="ARBA" id="ARBA00004138"/>
    </source>
</evidence>
<dbReference type="PANTHER" id="PTHR45703">
    <property type="entry name" value="DYNEIN HEAVY CHAIN"/>
    <property type="match status" value="1"/>
</dbReference>
<dbReference type="InterPro" id="IPR024317">
    <property type="entry name" value="Dynein_heavy_chain_D4_dom"/>
</dbReference>
<keyword evidence="7" id="KW-0067">ATP-binding</keyword>
<evidence type="ECO:0000256" key="13">
    <source>
        <dbReference type="ARBA" id="ARBA00023273"/>
    </source>
</evidence>
<evidence type="ECO:0000256" key="8">
    <source>
        <dbReference type="ARBA" id="ARBA00023017"/>
    </source>
</evidence>
<evidence type="ECO:0000256" key="7">
    <source>
        <dbReference type="ARBA" id="ARBA00022840"/>
    </source>
</evidence>
<dbReference type="Pfam" id="PF08393">
    <property type="entry name" value="DHC_N2"/>
    <property type="match status" value="1"/>
</dbReference>
<feature type="domain" description="Dynein heavy chain linker" evidence="15">
    <location>
        <begin position="2"/>
        <end position="192"/>
    </location>
</feature>
<comment type="similarity">
    <text evidence="3">Belongs to the dynein heavy chain family.</text>
</comment>
<dbReference type="Pfam" id="PF12774">
    <property type="entry name" value="AAA_6"/>
    <property type="match status" value="1"/>
</dbReference>
<feature type="domain" description="Dynein heavy chain AAA module D4" evidence="17">
    <location>
        <begin position="1217"/>
        <end position="1377"/>
    </location>
</feature>
<proteinExistence type="inferred from homology"/>
<comment type="caution">
    <text evidence="20">The sequence shown here is derived from an EMBL/GenBank/DDBJ whole genome shotgun (WGS) entry which is preliminary data.</text>
</comment>
<dbReference type="Pfam" id="PF21264">
    <property type="entry name" value="DYNC2H1_AAA_dom"/>
    <property type="match status" value="1"/>
</dbReference>
<keyword evidence="10" id="KW-0969">Cilium</keyword>
<sequence length="1441" mass="156709">MSHLDFILHALNGIQRKWVYLEPIFGRGSLPNEAKRFKSVDEDFRDIMRNVEADPKLFGLVDPHVHRDIRRTLETMLDQLDRCQKALSDFLEEKRSAFPRFYFIGDDDLLEILGQAKNPAVIQSHLKKLFQGVSRVVFDDAKTTITAMVSASGEVVARVVDLETGVATSDRVEEWLATFTDEMKATLASLLANYLAALARAAVCKSNLQPDFNLETYTGQDLSGMPVTQLKVKALVMDLVHNMDVLDQLDRARCRDAHDWAWHKQLRYYVGAAGGAEVRMSDGSFRYTYEYQGNAGKLVHTPLTDKCYLTLTQGMHMGFGGNPYGPAGTGKTESVKALGNAFGRQVLVFNCDEGADPASTPRIDFQSMGRIFIGLVKCGAWGCFDEFNRLKEDQLSAISQQIQLIQDAIKGHIPVLRLLGRDVDVDFDAGIFVTLNPAGKDYGGRSQIPDNLKALFRPVAMGRPDNELIAQVYLQAEGFTRARDLAVKVVSLFALSRQLLTPQRHYDWGLRALKAVLNTGGKLVLDARGAGGGLPPAAEGELLIKAVRVNTLSKLTFGDTARFLALIGDVFPGVASGDVAGGALEVAIRDVMASDAFRLTVDEAQVMNPKSMPRQQLLGEMDLDTREWSDGVLTDAARAVVREPPEVRSWIVCDGDVDPEWIESLNSVLDDNHLLTLPNGERIAFGDNVNFLFETHDLRFASPATVSRMGMIFLSDEDIDTRRVVTRWLLGQDADLRPRLEGWLDDLFYRALDYVVALGAFVVETTLVGTVLNGLGGVGGATSKLAFVAGLVRGLGGNLGVGDRTAFAKEVFAWAGERPPDLGAPLDCDCEPGGDRLFPYAARCGGVAGGDGEAPTLESVIETVSTQRTMAMLRPMVEGGAPFVVVGPEGCGKNLMIRHAFAARRKVGVATLHCSARTDASHVIAKIGQCCSLFSAPEGRVYRPRDCERLVLYLKDLNLPRPDAYDTCMLIAFLQQLVTFRGFYDASLEFLRLEHVQIVASMNPATTVGRHPLSTRFTATVRVCVLDYPDTAELTAVYAELLEIALDAAGARGGDAAAANLAPFSKPGEREKLAATLVEVYERVKATFVVDDARHYLFTPRDLSAWVSNLLRYDLASEDLLNVVAYEGLRLFKDRMVDADAEAKLDGILGGVLRSRWRFVPALDGVHFTTLAAGAIGAKGGGGGGAAPLLRRVETAEFRAVVGKGVDYYERENAELRMLLFDRVLDHVARVDRVISRPGGNLLLIGRSGVGRRTAVRLVAYMRGYAFVGPTAVRADDDDAVKHFRSELKPALQTVAVEGQEAVFYVEDHHFAVGACLELVNSVLSAGAPRAGPAGAPAAREVPGLFGADELEGLFAQLREPMADEGTALSPYEFFVAARRALRVEPGALPRAAILWMGARARRARAVPAMMDGVRKLILADGAGDGDDAAAAGAPAPPPRR</sequence>
<dbReference type="InterPro" id="IPR027417">
    <property type="entry name" value="P-loop_NTPase"/>
</dbReference>
<dbReference type="InterPro" id="IPR011704">
    <property type="entry name" value="ATPase_dyneun-rel_AAA"/>
</dbReference>
<dbReference type="SUPFAM" id="SSF52540">
    <property type="entry name" value="P-loop containing nucleoside triphosphate hydrolases"/>
    <property type="match status" value="3"/>
</dbReference>
<dbReference type="InterPro" id="IPR042228">
    <property type="entry name" value="Dynein_linker_3"/>
</dbReference>
<dbReference type="Gene3D" id="1.20.920.30">
    <property type="match status" value="1"/>
</dbReference>
<evidence type="ECO:0000256" key="2">
    <source>
        <dbReference type="ARBA" id="ARBA00004245"/>
    </source>
</evidence>
<comment type="subcellular location">
    <subcellularLocation>
        <location evidence="1">Cell projection</location>
        <location evidence="1">Cilium</location>
    </subcellularLocation>
    <subcellularLocation>
        <location evidence="2">Cytoplasm</location>
        <location evidence="2">Cytoskeleton</location>
    </subcellularLocation>
</comment>
<dbReference type="EMBL" id="JBBJCI010000082">
    <property type="protein sequence ID" value="KAK7249119.1"/>
    <property type="molecule type" value="Genomic_DNA"/>
</dbReference>
<dbReference type="Gene3D" id="3.20.180.20">
    <property type="entry name" value="Dynein heavy chain, N-terminal domain 2"/>
    <property type="match status" value="1"/>
</dbReference>
<dbReference type="Pfam" id="PF12780">
    <property type="entry name" value="AAA_8"/>
    <property type="match status" value="1"/>
</dbReference>
<evidence type="ECO:0000256" key="6">
    <source>
        <dbReference type="ARBA" id="ARBA00022741"/>
    </source>
</evidence>
<gene>
    <name evidence="20" type="primary">DYNC2H1</name>
    <name evidence="20" type="ORF">SO694_0004516</name>
</gene>
<evidence type="ECO:0000259" key="18">
    <source>
        <dbReference type="Pfam" id="PF21264"/>
    </source>
</evidence>
<accession>A0ABR1G850</accession>
<keyword evidence="6" id="KW-0547">Nucleotide-binding</keyword>
<dbReference type="InterPro" id="IPR043157">
    <property type="entry name" value="Dynein_AAA1S"/>
</dbReference>
<dbReference type="InterPro" id="IPR013602">
    <property type="entry name" value="Dynein_heavy_linker"/>
</dbReference>